<dbReference type="EMBL" id="JASCZI010241876">
    <property type="protein sequence ID" value="MED6207982.1"/>
    <property type="molecule type" value="Genomic_DNA"/>
</dbReference>
<proteinExistence type="predicted"/>
<accession>A0ABU6YDI7</accession>
<name>A0ABU6YDI7_9FABA</name>
<comment type="caution">
    <text evidence="2">The sequence shown here is derived from an EMBL/GenBank/DDBJ whole genome shotgun (WGS) entry which is preliminary data.</text>
</comment>
<dbReference type="Proteomes" id="UP001341840">
    <property type="component" value="Unassembled WGS sequence"/>
</dbReference>
<reference evidence="2 3" key="1">
    <citation type="journal article" date="2023" name="Plants (Basel)">
        <title>Bridging the Gap: Combining Genomics and Transcriptomics Approaches to Understand Stylosanthes scabra, an Orphan Legume from the Brazilian Caatinga.</title>
        <authorList>
            <person name="Ferreira-Neto J.R.C."/>
            <person name="da Silva M.D."/>
            <person name="Binneck E."/>
            <person name="de Melo N.F."/>
            <person name="da Silva R.H."/>
            <person name="de Melo A.L.T.M."/>
            <person name="Pandolfi V."/>
            <person name="Bustamante F.O."/>
            <person name="Brasileiro-Vidal A.C."/>
            <person name="Benko-Iseppon A.M."/>
        </authorList>
    </citation>
    <scope>NUCLEOTIDE SEQUENCE [LARGE SCALE GENOMIC DNA]</scope>
    <source>
        <tissue evidence="2">Leaves</tissue>
    </source>
</reference>
<feature type="region of interest" description="Disordered" evidence="1">
    <location>
        <begin position="1"/>
        <end position="149"/>
    </location>
</feature>
<protein>
    <submittedName>
        <fullName evidence="2">Uncharacterized protein</fullName>
    </submittedName>
</protein>
<evidence type="ECO:0000313" key="2">
    <source>
        <dbReference type="EMBL" id="MED6207982.1"/>
    </source>
</evidence>
<evidence type="ECO:0000256" key="1">
    <source>
        <dbReference type="SAM" id="MobiDB-lite"/>
    </source>
</evidence>
<feature type="compositionally biased region" description="Acidic residues" evidence="1">
    <location>
        <begin position="108"/>
        <end position="140"/>
    </location>
</feature>
<sequence length="175" mass="18956">MIQSAYFDPDHPYDHSLSELHPDGGILHPYPHPEPYPTPAYGPLHNQHNEGYDAAQPVDYDPARYNAPVELVLERIEPPSPPLLSGSTEGYSSTDGGRSSGGAAGDPMEGDEDDPEEEDDEMADTNSGDEEEDPSEEEELSAMMDAVSIETSGGFHYEVSQGGSEIYIDTCESHA</sequence>
<feature type="compositionally biased region" description="Basic and acidic residues" evidence="1">
    <location>
        <begin position="8"/>
        <end position="22"/>
    </location>
</feature>
<feature type="compositionally biased region" description="Pro residues" evidence="1">
    <location>
        <begin position="30"/>
        <end position="40"/>
    </location>
</feature>
<gene>
    <name evidence="2" type="ORF">PIB30_040663</name>
</gene>
<organism evidence="2 3">
    <name type="scientific">Stylosanthes scabra</name>
    <dbReference type="NCBI Taxonomy" id="79078"/>
    <lineage>
        <taxon>Eukaryota</taxon>
        <taxon>Viridiplantae</taxon>
        <taxon>Streptophyta</taxon>
        <taxon>Embryophyta</taxon>
        <taxon>Tracheophyta</taxon>
        <taxon>Spermatophyta</taxon>
        <taxon>Magnoliopsida</taxon>
        <taxon>eudicotyledons</taxon>
        <taxon>Gunneridae</taxon>
        <taxon>Pentapetalae</taxon>
        <taxon>rosids</taxon>
        <taxon>fabids</taxon>
        <taxon>Fabales</taxon>
        <taxon>Fabaceae</taxon>
        <taxon>Papilionoideae</taxon>
        <taxon>50 kb inversion clade</taxon>
        <taxon>dalbergioids sensu lato</taxon>
        <taxon>Dalbergieae</taxon>
        <taxon>Pterocarpus clade</taxon>
        <taxon>Stylosanthes</taxon>
    </lineage>
</organism>
<evidence type="ECO:0000313" key="3">
    <source>
        <dbReference type="Proteomes" id="UP001341840"/>
    </source>
</evidence>
<keyword evidence="3" id="KW-1185">Reference proteome</keyword>